<keyword evidence="2" id="KW-0689">Ribosomal protein</keyword>
<protein>
    <submittedName>
        <fullName evidence="2">Ribosomal protein L7Ae/L30e/S12e/Gadd45</fullName>
    </submittedName>
</protein>
<sequence length="80" mass="8553">MLEKLQHAKKVIGIKETKKALKQGEVTVLYIAKDAAKNVVEPIEELAKEQNIAIVPVDSMKKLGQACGIDVAAAVAATIK</sequence>
<dbReference type="Pfam" id="PF01248">
    <property type="entry name" value="Ribosomal_L7Ae"/>
    <property type="match status" value="1"/>
</dbReference>
<keyword evidence="2" id="KW-0687">Ribonucleoprotein</keyword>
<dbReference type="SUPFAM" id="SSF55315">
    <property type="entry name" value="L30e-like"/>
    <property type="match status" value="1"/>
</dbReference>
<keyword evidence="3" id="KW-1185">Reference proteome</keyword>
<dbReference type="KEGG" id="amt:Amet_4484"/>
<evidence type="ECO:0000259" key="1">
    <source>
        <dbReference type="Pfam" id="PF01248"/>
    </source>
</evidence>
<organism evidence="2 3">
    <name type="scientific">Alkaliphilus metalliredigens (strain QYMF)</name>
    <dbReference type="NCBI Taxonomy" id="293826"/>
    <lineage>
        <taxon>Bacteria</taxon>
        <taxon>Bacillati</taxon>
        <taxon>Bacillota</taxon>
        <taxon>Clostridia</taxon>
        <taxon>Peptostreptococcales</taxon>
        <taxon>Natronincolaceae</taxon>
        <taxon>Alkaliphilus</taxon>
    </lineage>
</organism>
<dbReference type="HOGENOM" id="CLU_168063_2_0_9"/>
<evidence type="ECO:0000313" key="3">
    <source>
        <dbReference type="Proteomes" id="UP000001572"/>
    </source>
</evidence>
<dbReference type="EMBL" id="CP000724">
    <property type="protein sequence ID" value="ABR50556.1"/>
    <property type="molecule type" value="Genomic_DNA"/>
</dbReference>
<dbReference type="InterPro" id="IPR004038">
    <property type="entry name" value="Ribosomal_eL8/eL30/eS12/Gad45"/>
</dbReference>
<evidence type="ECO:0000313" key="2">
    <source>
        <dbReference type="EMBL" id="ABR50556.1"/>
    </source>
</evidence>
<feature type="domain" description="Ribosomal protein eL8/eL30/eS12/Gadd45" evidence="1">
    <location>
        <begin position="6"/>
        <end position="78"/>
    </location>
</feature>
<dbReference type="AlphaFoldDB" id="A6TWI8"/>
<dbReference type="GO" id="GO:0005840">
    <property type="term" value="C:ribosome"/>
    <property type="evidence" value="ECO:0007669"/>
    <property type="project" value="UniProtKB-KW"/>
</dbReference>
<dbReference type="RefSeq" id="WP_012065447.1">
    <property type="nucleotide sequence ID" value="NC_009633.1"/>
</dbReference>
<reference evidence="3" key="1">
    <citation type="journal article" date="2016" name="Genome Announc.">
        <title>Complete genome sequence of Alkaliphilus metalliredigens strain QYMF, an alkaliphilic and metal-reducing bacterium isolated from borax-contaminated leachate ponds.</title>
        <authorList>
            <person name="Hwang C."/>
            <person name="Copeland A."/>
            <person name="Lucas S."/>
            <person name="Lapidus A."/>
            <person name="Barry K."/>
            <person name="Detter J.C."/>
            <person name="Glavina Del Rio T."/>
            <person name="Hammon N."/>
            <person name="Israni S."/>
            <person name="Dalin E."/>
            <person name="Tice H."/>
            <person name="Pitluck S."/>
            <person name="Chertkov O."/>
            <person name="Brettin T."/>
            <person name="Bruce D."/>
            <person name="Han C."/>
            <person name="Schmutz J."/>
            <person name="Larimer F."/>
            <person name="Land M.L."/>
            <person name="Hauser L."/>
            <person name="Kyrpides N."/>
            <person name="Mikhailova N."/>
            <person name="Ye Q."/>
            <person name="Zhou J."/>
            <person name="Richardson P."/>
            <person name="Fields M.W."/>
        </authorList>
    </citation>
    <scope>NUCLEOTIDE SEQUENCE [LARGE SCALE GENOMIC DNA]</scope>
    <source>
        <strain evidence="3">QYMF</strain>
    </source>
</reference>
<proteinExistence type="predicted"/>
<gene>
    <name evidence="2" type="ordered locus">Amet_4484</name>
</gene>
<dbReference type="InterPro" id="IPR029064">
    <property type="entry name" value="Ribosomal_eL30-like_sf"/>
</dbReference>
<name>A6TWI8_ALKMQ</name>
<dbReference type="eggNOG" id="COG1358">
    <property type="taxonomic scope" value="Bacteria"/>
</dbReference>
<dbReference type="Gene3D" id="3.30.1330.30">
    <property type="match status" value="1"/>
</dbReference>
<dbReference type="STRING" id="293826.Amet_4484"/>
<accession>A6TWI8</accession>
<dbReference type="Proteomes" id="UP000001572">
    <property type="component" value="Chromosome"/>
</dbReference>
<dbReference type="OrthoDB" id="2353623at2"/>